<evidence type="ECO:0000313" key="2">
    <source>
        <dbReference type="EMBL" id="RVD85524.1"/>
    </source>
</evidence>
<evidence type="ECO:0000256" key="1">
    <source>
        <dbReference type="SAM" id="MobiDB-lite"/>
    </source>
</evidence>
<dbReference type="Gene3D" id="3.80.10.10">
    <property type="entry name" value="Ribonuclease Inhibitor"/>
    <property type="match status" value="1"/>
</dbReference>
<dbReference type="EMBL" id="SAEB01000006">
    <property type="protein sequence ID" value="RVD85524.1"/>
    <property type="molecule type" value="Genomic_DNA"/>
</dbReference>
<evidence type="ECO:0000313" key="3">
    <source>
        <dbReference type="Proteomes" id="UP000283090"/>
    </source>
</evidence>
<dbReference type="AlphaFoldDB" id="A0A437A361"/>
<feature type="region of interest" description="Disordered" evidence="1">
    <location>
        <begin position="575"/>
        <end position="613"/>
    </location>
</feature>
<reference evidence="2 3" key="1">
    <citation type="submission" date="2019-01" db="EMBL/GenBank/DDBJ databases">
        <title>Intercellular communication is required for trap formation in the nematode-trapping fungus Duddingtonia flagrans.</title>
        <authorList>
            <person name="Youssar L."/>
            <person name="Wernet V."/>
            <person name="Hensel N."/>
            <person name="Hildebrandt H.-G."/>
            <person name="Fischer R."/>
        </authorList>
    </citation>
    <scope>NUCLEOTIDE SEQUENCE [LARGE SCALE GENOMIC DNA]</scope>
    <source>
        <strain evidence="2 3">CBS H-5679</strain>
    </source>
</reference>
<dbReference type="GeneID" id="93586156"/>
<protein>
    <recommendedName>
        <fullName evidence="4">F-box domain-containing protein</fullName>
    </recommendedName>
</protein>
<dbReference type="RefSeq" id="XP_067491068.1">
    <property type="nucleotide sequence ID" value="XM_067632839.1"/>
</dbReference>
<dbReference type="OrthoDB" id="5290889at2759"/>
<keyword evidence="3" id="KW-1185">Reference proteome</keyword>
<dbReference type="VEuPathDB" id="FungiDB:DFL_003845"/>
<comment type="caution">
    <text evidence="2">The sequence shown here is derived from an EMBL/GenBank/DDBJ whole genome shotgun (WGS) entry which is preliminary data.</text>
</comment>
<dbReference type="InterPro" id="IPR032675">
    <property type="entry name" value="LRR_dom_sf"/>
</dbReference>
<sequence>MTPPELNPLAALPYELIREISLNLDKASLKALRLAYPRPKLRAVTAKLLFQTIELRLGTLEWSFAGAKSRLSYLDNLPTVDIESTGHPLTACKKLLIDTRYPWVVTPEGCIRANQVPRDRIPHDAWLEQRRTFDDLMVLIPEGQRTEFLELVSGVLAAAENLRIVEWRTTSSLPIQVHQGISSLLCKPIDNRGFTLDVAISVSTFPDKCEYLDALSNAQYMAIKVVGSGPHRGDHHGLEEMREAGEVVKRCPDIKGFEFYSQAPVFAYATSDALRDALRDLDGLEVFKVDSNLGFTHQMDWTSLKDVKDLWISVEGSVTHNEDLEELYNGLKTVGTRLDRLSVETYIRPTHSYLLQHCNPLTELEIWGYWYGINQNLVHPFWDEVIPRHAPTLKKLKVQNHAQFENNSWSWLKKSDNKAKAALPKCKELEELTIGFCEGTITSTSWVTEMVEDLVPACPRLADIHMTFELGDSDLLAKHVESTLVSLDAWESTNKVFNGRSLRLSHEDISKGVVCFPKQSKPGTIPPLWYESLLQSWELSRGVSKADDETAGQTVYRFERLDDVYLSNERLIQPAPRDEVEVGDDDDLGFDADYGDAEDGERWYSDNSEPYET</sequence>
<feature type="compositionally biased region" description="Acidic residues" evidence="1">
    <location>
        <begin position="581"/>
        <end position="599"/>
    </location>
</feature>
<dbReference type="Proteomes" id="UP000283090">
    <property type="component" value="Unassembled WGS sequence"/>
</dbReference>
<organism evidence="2 3">
    <name type="scientific">Arthrobotrys flagrans</name>
    <name type="common">Nematode-trapping fungus</name>
    <name type="synonym">Trichothecium flagrans</name>
    <dbReference type="NCBI Taxonomy" id="97331"/>
    <lineage>
        <taxon>Eukaryota</taxon>
        <taxon>Fungi</taxon>
        <taxon>Dikarya</taxon>
        <taxon>Ascomycota</taxon>
        <taxon>Pezizomycotina</taxon>
        <taxon>Orbiliomycetes</taxon>
        <taxon>Orbiliales</taxon>
        <taxon>Orbiliaceae</taxon>
        <taxon>Arthrobotrys</taxon>
    </lineage>
</organism>
<gene>
    <name evidence="2" type="ORF">DFL_003845</name>
</gene>
<name>A0A437A361_ARTFL</name>
<accession>A0A437A361</accession>
<evidence type="ECO:0008006" key="4">
    <source>
        <dbReference type="Google" id="ProtNLM"/>
    </source>
</evidence>
<proteinExistence type="predicted"/>